<dbReference type="Gene3D" id="3.30.420.40">
    <property type="match status" value="2"/>
</dbReference>
<dbReference type="Proteomes" id="UP000593735">
    <property type="component" value="Chromosome"/>
</dbReference>
<reference evidence="1 2" key="1">
    <citation type="submission" date="2020-10" db="EMBL/GenBank/DDBJ databases">
        <title>Olsenella immobilis sp.nov., isolated from the mud in a fermentation cellar used for the production of Chinese strong-flavoured liquor.</title>
        <authorList>
            <person name="Lu L."/>
        </authorList>
    </citation>
    <scope>NUCLEOTIDE SEQUENCE [LARGE SCALE GENOMIC DNA]</scope>
    <source>
        <strain evidence="1 2">LZLJ-2</strain>
    </source>
</reference>
<sequence length="282" mass="29313">MADLDGANNRLQAMLDTVEHPAKVSKDEELYCGLDVGTAFIVVAVVDAQGRPVACAYQFADVVRDGMVVDYLGACDIAQSLKDTIESQLGVELTQGAVAIPPGTENLDGGVVRNVCESTGLGCVAIFDEPTAANLVIGTKNGAVVDIGGGTTGISIFEDGRVVKSVDESTGGTHFSLVLAGSKNITFDEAETYKRDSAHHREVLPVVAPTIDKVATIIRDACAGYDVPEVILVGGTSELTGIEGRVQKRLGVPVSKPNHPMFVTPMGIALGCMLEARGGLSG</sequence>
<dbReference type="InterPro" id="IPR050696">
    <property type="entry name" value="FtsA/MreB"/>
</dbReference>
<name>A0A7S7RUY3_9ACTN</name>
<dbReference type="AlphaFoldDB" id="A0A7S7RUY3"/>
<accession>A0A7S7RUY3</accession>
<protein>
    <submittedName>
        <fullName evidence="1">Ethanolamine utilization protein EutJ</fullName>
    </submittedName>
</protein>
<dbReference type="NCBIfam" id="TIGR02529">
    <property type="entry name" value="EutJ"/>
    <property type="match status" value="1"/>
</dbReference>
<dbReference type="KEGG" id="tio:INP52_02330"/>
<dbReference type="CDD" id="cd24047">
    <property type="entry name" value="ASKHA_NBD_EutJ"/>
    <property type="match status" value="1"/>
</dbReference>
<dbReference type="InterPro" id="IPR013366">
    <property type="entry name" value="EutJ"/>
</dbReference>
<dbReference type="RefSeq" id="WP_194372083.1">
    <property type="nucleotide sequence ID" value="NZ_CP063767.1"/>
</dbReference>
<dbReference type="EMBL" id="CP063767">
    <property type="protein sequence ID" value="QOY61065.1"/>
    <property type="molecule type" value="Genomic_DNA"/>
</dbReference>
<dbReference type="Pfam" id="PF14450">
    <property type="entry name" value="FtsA"/>
    <property type="match status" value="1"/>
</dbReference>
<proteinExistence type="predicted"/>
<dbReference type="NCBIfam" id="NF011660">
    <property type="entry name" value="PRK15080.1"/>
    <property type="match status" value="1"/>
</dbReference>
<organism evidence="1 2">
    <name type="scientific">Thermophilibacter immobilis</name>
    <dbReference type="NCBI Taxonomy" id="2779519"/>
    <lineage>
        <taxon>Bacteria</taxon>
        <taxon>Bacillati</taxon>
        <taxon>Actinomycetota</taxon>
        <taxon>Coriobacteriia</taxon>
        <taxon>Coriobacteriales</taxon>
        <taxon>Atopobiaceae</taxon>
        <taxon>Thermophilibacter</taxon>
    </lineage>
</organism>
<evidence type="ECO:0000313" key="1">
    <source>
        <dbReference type="EMBL" id="QOY61065.1"/>
    </source>
</evidence>
<dbReference type="SUPFAM" id="SSF53067">
    <property type="entry name" value="Actin-like ATPase domain"/>
    <property type="match status" value="2"/>
</dbReference>
<gene>
    <name evidence="1" type="primary">eutJ</name>
    <name evidence="1" type="ORF">INP52_02330</name>
</gene>
<dbReference type="InterPro" id="IPR043129">
    <property type="entry name" value="ATPase_NBD"/>
</dbReference>
<dbReference type="PANTHER" id="PTHR32432">
    <property type="entry name" value="CELL DIVISION PROTEIN FTSA-RELATED"/>
    <property type="match status" value="1"/>
</dbReference>
<keyword evidence="2" id="KW-1185">Reference proteome</keyword>
<dbReference type="PANTHER" id="PTHR32432:SF3">
    <property type="entry name" value="ETHANOLAMINE UTILIZATION PROTEIN EUTJ"/>
    <property type="match status" value="1"/>
</dbReference>
<evidence type="ECO:0000313" key="2">
    <source>
        <dbReference type="Proteomes" id="UP000593735"/>
    </source>
</evidence>